<keyword evidence="1" id="KW-0472">Membrane</keyword>
<reference evidence="2 3" key="1">
    <citation type="submission" date="2018-05" db="EMBL/GenBank/DDBJ databases">
        <title>Nocardioides silvaticus genome.</title>
        <authorList>
            <person name="Li C."/>
            <person name="Wang G."/>
        </authorList>
    </citation>
    <scope>NUCLEOTIDE SEQUENCE [LARGE SCALE GENOMIC DNA]</scope>
    <source>
        <strain evidence="2 3">CCTCC AB 2018079</strain>
    </source>
</reference>
<keyword evidence="3" id="KW-1185">Reference proteome</keyword>
<protein>
    <recommendedName>
        <fullName evidence="4">DUF2530 domain-containing protein</fullName>
    </recommendedName>
</protein>
<name>A0A316TAC1_9ACTN</name>
<evidence type="ECO:0008006" key="4">
    <source>
        <dbReference type="Google" id="ProtNLM"/>
    </source>
</evidence>
<keyword evidence="1" id="KW-0812">Transmembrane</keyword>
<proteinExistence type="predicted"/>
<accession>A0A316TAC1</accession>
<keyword evidence="1" id="KW-1133">Transmembrane helix</keyword>
<evidence type="ECO:0000256" key="1">
    <source>
        <dbReference type="SAM" id="Phobius"/>
    </source>
</evidence>
<comment type="caution">
    <text evidence="2">The sequence shown here is derived from an EMBL/GenBank/DDBJ whole genome shotgun (WGS) entry which is preliminary data.</text>
</comment>
<gene>
    <name evidence="2" type="ORF">DJ010_20340</name>
</gene>
<dbReference type="EMBL" id="QGDD01000011">
    <property type="protein sequence ID" value="PWN01187.1"/>
    <property type="molecule type" value="Genomic_DNA"/>
</dbReference>
<evidence type="ECO:0000313" key="2">
    <source>
        <dbReference type="EMBL" id="PWN01187.1"/>
    </source>
</evidence>
<evidence type="ECO:0000313" key="3">
    <source>
        <dbReference type="Proteomes" id="UP000245507"/>
    </source>
</evidence>
<feature type="transmembrane region" description="Helical" evidence="1">
    <location>
        <begin position="15"/>
        <end position="36"/>
    </location>
</feature>
<organism evidence="2 3">
    <name type="scientific">Nocardioides silvaticus</name>
    <dbReference type="NCBI Taxonomy" id="2201891"/>
    <lineage>
        <taxon>Bacteria</taxon>
        <taxon>Bacillati</taxon>
        <taxon>Actinomycetota</taxon>
        <taxon>Actinomycetes</taxon>
        <taxon>Propionibacteriales</taxon>
        <taxon>Nocardioidaceae</taxon>
        <taxon>Nocardioides</taxon>
    </lineage>
</organism>
<dbReference type="RefSeq" id="WP_109697200.1">
    <property type="nucleotide sequence ID" value="NZ_QGDD01000011.1"/>
</dbReference>
<sequence length="72" mass="7768">MTELPDHQPPSVPRLWVALAVVWLAVPLTGIVVGALTEPLSSGWWYGLIGLGLAAGSIVLWRWISLQQPPEG</sequence>
<dbReference type="Proteomes" id="UP000245507">
    <property type="component" value="Unassembled WGS sequence"/>
</dbReference>
<feature type="transmembrane region" description="Helical" evidence="1">
    <location>
        <begin position="43"/>
        <end position="64"/>
    </location>
</feature>
<dbReference type="AlphaFoldDB" id="A0A316TAC1"/>